<dbReference type="Gene3D" id="3.10.450.50">
    <property type="match status" value="1"/>
</dbReference>
<keyword evidence="1" id="KW-0732">Signal</keyword>
<evidence type="ECO:0000256" key="1">
    <source>
        <dbReference type="SAM" id="SignalP"/>
    </source>
</evidence>
<dbReference type="RefSeq" id="WP_189571117.1">
    <property type="nucleotide sequence ID" value="NZ_BMXU01000001.1"/>
</dbReference>
<feature type="chain" id="PRO_5046084420" evidence="1">
    <location>
        <begin position="18"/>
        <end position="140"/>
    </location>
</feature>
<organism evidence="3 4">
    <name type="scientific">Parvularcula lutaonensis</name>
    <dbReference type="NCBI Taxonomy" id="491923"/>
    <lineage>
        <taxon>Bacteria</taxon>
        <taxon>Pseudomonadati</taxon>
        <taxon>Pseudomonadota</taxon>
        <taxon>Alphaproteobacteria</taxon>
        <taxon>Parvularculales</taxon>
        <taxon>Parvularculaceae</taxon>
        <taxon>Parvularcula</taxon>
    </lineage>
</organism>
<dbReference type="Pfam" id="PF14534">
    <property type="entry name" value="DUF4440"/>
    <property type="match status" value="1"/>
</dbReference>
<dbReference type="InterPro" id="IPR032710">
    <property type="entry name" value="NTF2-like_dom_sf"/>
</dbReference>
<accession>A0ABV7MDA7</accession>
<feature type="domain" description="DUF4440" evidence="2">
    <location>
        <begin position="24"/>
        <end position="133"/>
    </location>
</feature>
<dbReference type="Proteomes" id="UP001595607">
    <property type="component" value="Unassembled WGS sequence"/>
</dbReference>
<dbReference type="SUPFAM" id="SSF54427">
    <property type="entry name" value="NTF2-like"/>
    <property type="match status" value="1"/>
</dbReference>
<sequence>MRLILTAAIVLLSFAHAEEPEEAIRSVLSAQAEAWNRGDIPAFMDGYLKTDALRFASGNSVQRGYDETLGRYLRNYGTPEKMGTLSFKDLDVDVLSDDAAVVFGRFHLERPEEGDATGLFTLIFRKIDGSWVIVHDHTSS</sequence>
<protein>
    <submittedName>
        <fullName evidence="3">YybH family protein</fullName>
    </submittedName>
</protein>
<dbReference type="InterPro" id="IPR027843">
    <property type="entry name" value="DUF4440"/>
</dbReference>
<dbReference type="EMBL" id="JBHRVA010000002">
    <property type="protein sequence ID" value="MFC3302644.1"/>
    <property type="molecule type" value="Genomic_DNA"/>
</dbReference>
<evidence type="ECO:0000313" key="3">
    <source>
        <dbReference type="EMBL" id="MFC3302644.1"/>
    </source>
</evidence>
<proteinExistence type="predicted"/>
<feature type="signal peptide" evidence="1">
    <location>
        <begin position="1"/>
        <end position="17"/>
    </location>
</feature>
<evidence type="ECO:0000313" key="4">
    <source>
        <dbReference type="Proteomes" id="UP001595607"/>
    </source>
</evidence>
<gene>
    <name evidence="3" type="ORF">ACFONP_07850</name>
</gene>
<name>A0ABV7MDA7_9PROT</name>
<keyword evidence="4" id="KW-1185">Reference proteome</keyword>
<evidence type="ECO:0000259" key="2">
    <source>
        <dbReference type="Pfam" id="PF14534"/>
    </source>
</evidence>
<comment type="caution">
    <text evidence="3">The sequence shown here is derived from an EMBL/GenBank/DDBJ whole genome shotgun (WGS) entry which is preliminary data.</text>
</comment>
<reference evidence="4" key="1">
    <citation type="journal article" date="2019" name="Int. J. Syst. Evol. Microbiol.">
        <title>The Global Catalogue of Microorganisms (GCM) 10K type strain sequencing project: providing services to taxonomists for standard genome sequencing and annotation.</title>
        <authorList>
            <consortium name="The Broad Institute Genomics Platform"/>
            <consortium name="The Broad Institute Genome Sequencing Center for Infectious Disease"/>
            <person name="Wu L."/>
            <person name="Ma J."/>
        </authorList>
    </citation>
    <scope>NUCLEOTIDE SEQUENCE [LARGE SCALE GENOMIC DNA]</scope>
    <source>
        <strain evidence="4">KCTC 22245</strain>
    </source>
</reference>